<name>A0A645FB58_9ZZZZ</name>
<organism evidence="1">
    <name type="scientific">bioreactor metagenome</name>
    <dbReference type="NCBI Taxonomy" id="1076179"/>
    <lineage>
        <taxon>unclassified sequences</taxon>
        <taxon>metagenomes</taxon>
        <taxon>ecological metagenomes</taxon>
    </lineage>
</organism>
<sequence>MWTASSHRNGATACASSVASKVAPRCCGIWSSRSSAPTIDACGCACSARRCRAPTAGRSRYAASCRISTRCAARQSAWRPRKPAWRISSTRCPFPCASCARATACWSTSTPPGKNCWAIHTRNVWGARWWNWVSIPKTPDTGW</sequence>
<dbReference type="EMBL" id="VSSQ01057772">
    <property type="protein sequence ID" value="MPN11551.1"/>
    <property type="molecule type" value="Genomic_DNA"/>
</dbReference>
<gene>
    <name evidence="1" type="ORF">SDC9_158854</name>
</gene>
<protein>
    <submittedName>
        <fullName evidence="1">Uncharacterized protein</fullName>
    </submittedName>
</protein>
<proteinExistence type="predicted"/>
<reference evidence="1" key="1">
    <citation type="submission" date="2019-08" db="EMBL/GenBank/DDBJ databases">
        <authorList>
            <person name="Kucharzyk K."/>
            <person name="Murdoch R.W."/>
            <person name="Higgins S."/>
            <person name="Loffler F."/>
        </authorList>
    </citation>
    <scope>NUCLEOTIDE SEQUENCE</scope>
</reference>
<evidence type="ECO:0000313" key="1">
    <source>
        <dbReference type="EMBL" id="MPN11551.1"/>
    </source>
</evidence>
<accession>A0A645FB58</accession>
<comment type="caution">
    <text evidence="1">The sequence shown here is derived from an EMBL/GenBank/DDBJ whole genome shotgun (WGS) entry which is preliminary data.</text>
</comment>
<dbReference type="AlphaFoldDB" id="A0A645FB58"/>